<sequence>MAEVVIDTMSTAWEWVKKYKEYIAFAGVLILGIVLCIFATPLGRAVLSGMLSFVISMALNGWEINKMTFLEVAIGGILGLVGGGITAGASRGLASGIGQKLIMGAKNSKVLGPVLRGGQKLVSKLPAPLQKMFGKGGAIGAVEGAGTSVADDILHGRKINWKNAILAGIFGAGSVAVVHFAQPAINKAVASLEPVLAKTPIVKNVFNKVGDCVAVRQTGRYHALIDIPFSNCFHAPDGVTSGGNSSSAKPLSLEQRRENVKHIAEYTDLSKEGLKGKGYKLKNGAIIKGQKIVKVNSIEKYRKAEGKLSLEYVAKLRKELGIPFLKEDNLLIENDILKSGNTVAVLESDGVQIWGRSGWGIDVGGYSELRKEWAKEK</sequence>
<keyword evidence="1" id="KW-1133">Transmembrane helix</keyword>
<evidence type="ECO:0000313" key="3">
    <source>
        <dbReference type="Proteomes" id="UP000641910"/>
    </source>
</evidence>
<evidence type="ECO:0000313" key="2">
    <source>
        <dbReference type="EMBL" id="MBH8587848.1"/>
    </source>
</evidence>
<gene>
    <name evidence="2" type="ORF">I8U22_03310</name>
</gene>
<organism evidence="2 3">
    <name type="scientific">Thermoactinomyces vulgaris</name>
    <dbReference type="NCBI Taxonomy" id="2026"/>
    <lineage>
        <taxon>Bacteria</taxon>
        <taxon>Bacillati</taxon>
        <taxon>Bacillota</taxon>
        <taxon>Bacilli</taxon>
        <taxon>Bacillales</taxon>
        <taxon>Thermoactinomycetaceae</taxon>
        <taxon>Thermoactinomyces</taxon>
    </lineage>
</organism>
<keyword evidence="3" id="KW-1185">Reference proteome</keyword>
<reference evidence="2 3" key="1">
    <citation type="submission" date="2020-12" db="EMBL/GenBank/DDBJ databases">
        <title>WGS of Thermoactinomyces spp.</title>
        <authorList>
            <person name="Cheng K."/>
        </authorList>
    </citation>
    <scope>NUCLEOTIDE SEQUENCE [LARGE SCALE GENOMIC DNA]</scope>
    <source>
        <strain evidence="3">CICC 10650\ACCC 41061</strain>
    </source>
</reference>
<feature type="transmembrane region" description="Helical" evidence="1">
    <location>
        <begin position="68"/>
        <end position="90"/>
    </location>
</feature>
<evidence type="ECO:0000256" key="1">
    <source>
        <dbReference type="SAM" id="Phobius"/>
    </source>
</evidence>
<dbReference type="RefSeq" id="WP_131470841.1">
    <property type="nucleotide sequence ID" value="NZ_CP036487.1"/>
</dbReference>
<name>A0ABS0QF25_THEVU</name>
<dbReference type="EMBL" id="JAECVU010000001">
    <property type="protein sequence ID" value="MBH8587848.1"/>
    <property type="molecule type" value="Genomic_DNA"/>
</dbReference>
<keyword evidence="1" id="KW-0472">Membrane</keyword>
<protein>
    <submittedName>
        <fullName evidence="2">Uncharacterized protein</fullName>
    </submittedName>
</protein>
<feature type="transmembrane region" description="Helical" evidence="1">
    <location>
        <begin position="164"/>
        <end position="181"/>
    </location>
</feature>
<dbReference type="Proteomes" id="UP000641910">
    <property type="component" value="Unassembled WGS sequence"/>
</dbReference>
<accession>A0ABS0QF25</accession>
<feature type="transmembrane region" description="Helical" evidence="1">
    <location>
        <begin position="22"/>
        <end position="38"/>
    </location>
</feature>
<keyword evidence="1" id="KW-0812">Transmembrane</keyword>
<comment type="caution">
    <text evidence="2">The sequence shown here is derived from an EMBL/GenBank/DDBJ whole genome shotgun (WGS) entry which is preliminary data.</text>
</comment>
<proteinExistence type="predicted"/>